<comment type="caution">
    <text evidence="2">The sequence shown here is derived from an EMBL/GenBank/DDBJ whole genome shotgun (WGS) entry which is preliminary data.</text>
</comment>
<protein>
    <submittedName>
        <fullName evidence="2">Uncharacterized protein</fullName>
    </submittedName>
</protein>
<accession>A0AAW8E070</accession>
<evidence type="ECO:0000313" key="2">
    <source>
        <dbReference type="EMBL" id="MDP9925273.1"/>
    </source>
</evidence>
<dbReference type="EMBL" id="JAUSRR010000007">
    <property type="protein sequence ID" value="MDP9925273.1"/>
    <property type="molecule type" value="Genomic_DNA"/>
</dbReference>
<feature type="compositionally biased region" description="Low complexity" evidence="1">
    <location>
        <begin position="132"/>
        <end position="141"/>
    </location>
</feature>
<feature type="region of interest" description="Disordered" evidence="1">
    <location>
        <begin position="119"/>
        <end position="276"/>
    </location>
</feature>
<dbReference type="RefSeq" id="WP_307637643.1">
    <property type="nucleotide sequence ID" value="NZ_JAUSRR010000007.1"/>
</dbReference>
<proteinExistence type="predicted"/>
<feature type="region of interest" description="Disordered" evidence="1">
    <location>
        <begin position="1"/>
        <end position="34"/>
    </location>
</feature>
<feature type="compositionally biased region" description="Low complexity" evidence="1">
    <location>
        <begin position="241"/>
        <end position="267"/>
    </location>
</feature>
<evidence type="ECO:0000313" key="3">
    <source>
        <dbReference type="Proteomes" id="UP001244295"/>
    </source>
</evidence>
<dbReference type="Proteomes" id="UP001244295">
    <property type="component" value="Unassembled WGS sequence"/>
</dbReference>
<organism evidence="2 3">
    <name type="scientific">Variovorax boronicumulans</name>
    <dbReference type="NCBI Taxonomy" id="436515"/>
    <lineage>
        <taxon>Bacteria</taxon>
        <taxon>Pseudomonadati</taxon>
        <taxon>Pseudomonadota</taxon>
        <taxon>Betaproteobacteria</taxon>
        <taxon>Burkholderiales</taxon>
        <taxon>Comamonadaceae</taxon>
        <taxon>Variovorax</taxon>
    </lineage>
</organism>
<dbReference type="AlphaFoldDB" id="A0AAW8E070"/>
<reference evidence="2" key="1">
    <citation type="submission" date="2023-07" db="EMBL/GenBank/DDBJ databases">
        <title>Sorghum-associated microbial communities from plants grown in Nebraska, USA.</title>
        <authorList>
            <person name="Schachtman D."/>
        </authorList>
    </citation>
    <scope>NUCLEOTIDE SEQUENCE</scope>
    <source>
        <strain evidence="2">DS2795</strain>
    </source>
</reference>
<sequence>MMGAPDAHKDRPSLLGSNAPTAATSTAAPGGESTRVLAQFGGRESGARSFFARPGVWASLAVLIGVAGATTYHLQSKRADAAATTVAAATPAPVAAPVAKEPPKPDAPVAAAAPEPTPARIIEGDSTPPPAAQQQQQQQQASTPFAAIGAQPMAVPPAVKPARVAAATSPAKKAGADSKASAAVAKKQERIASGSKKPVRTAANGKPVKTAANTSKATKPAARTDLAQTAARPKGPDPDTDLLTALLKRSKTSDPAPSAQATAATADCKPGAPCKP</sequence>
<evidence type="ECO:0000256" key="1">
    <source>
        <dbReference type="SAM" id="MobiDB-lite"/>
    </source>
</evidence>
<name>A0AAW8E070_9BURK</name>
<feature type="compositionally biased region" description="Low complexity" evidence="1">
    <location>
        <begin position="160"/>
        <end position="185"/>
    </location>
</feature>
<gene>
    <name evidence="2" type="ORF">J2W25_004316</name>
</gene>
<feature type="compositionally biased region" description="Low complexity" evidence="1">
    <location>
        <begin position="19"/>
        <end position="34"/>
    </location>
</feature>
<feature type="compositionally biased region" description="Basic and acidic residues" evidence="1">
    <location>
        <begin position="1"/>
        <end position="12"/>
    </location>
</feature>